<accession>A0A9P8T714</accession>
<dbReference type="AlphaFoldDB" id="A0A9P8T714"/>
<dbReference type="OrthoDB" id="3990944at2759"/>
<gene>
    <name evidence="2" type="ORF">OGAPHI_001753</name>
</gene>
<dbReference type="Proteomes" id="UP000769157">
    <property type="component" value="Unassembled WGS sequence"/>
</dbReference>
<keyword evidence="3" id="KW-1185">Reference proteome</keyword>
<comment type="caution">
    <text evidence="2">The sequence shown here is derived from an EMBL/GenBank/DDBJ whole genome shotgun (WGS) entry which is preliminary data.</text>
</comment>
<sequence>MATLLSLLGPRQPRKCNIASVDQSVEFVSGKLYDIASVPGTTFQWDILFGLLQHESRSAVINVHSHIPWDNFQGNKANVDIYTVGSLTQLIALVQSLDFSQYKLVVLNDFHVLYQSAVRHLEDKRRGETPHRYKRDANGARKDQPGPTRKLQLVVQDLLLLISSKCQTHETIGITTGKMTTMSQRFFTRSQNSDIDDETEDTSMFQQIMVPVLPLNGPWAGQYAKRLVLYRDWVRESGGTGLDKNLTIVDYIRLMETKQLRVCPQFLGVTSKDSNRKFDTGWWCSDAQLTPVS</sequence>
<organism evidence="2 3">
    <name type="scientific">Ogataea philodendri</name>
    <dbReference type="NCBI Taxonomy" id="1378263"/>
    <lineage>
        <taxon>Eukaryota</taxon>
        <taxon>Fungi</taxon>
        <taxon>Dikarya</taxon>
        <taxon>Ascomycota</taxon>
        <taxon>Saccharomycotina</taxon>
        <taxon>Pichiomycetes</taxon>
        <taxon>Pichiales</taxon>
        <taxon>Pichiaceae</taxon>
        <taxon>Ogataea</taxon>
    </lineage>
</organism>
<evidence type="ECO:0000313" key="3">
    <source>
        <dbReference type="Proteomes" id="UP000769157"/>
    </source>
</evidence>
<proteinExistence type="predicted"/>
<dbReference type="RefSeq" id="XP_046062413.1">
    <property type="nucleotide sequence ID" value="XM_046202548.1"/>
</dbReference>
<evidence type="ECO:0000256" key="1">
    <source>
        <dbReference type="SAM" id="MobiDB-lite"/>
    </source>
</evidence>
<dbReference type="EMBL" id="JAEUBE010000158">
    <property type="protein sequence ID" value="KAH3667999.1"/>
    <property type="molecule type" value="Genomic_DNA"/>
</dbReference>
<reference evidence="2" key="2">
    <citation type="submission" date="2021-01" db="EMBL/GenBank/DDBJ databases">
        <authorList>
            <person name="Schikora-Tamarit M.A."/>
        </authorList>
    </citation>
    <scope>NUCLEOTIDE SEQUENCE</scope>
    <source>
        <strain evidence="2">CBS6075</strain>
    </source>
</reference>
<feature type="compositionally biased region" description="Basic and acidic residues" evidence="1">
    <location>
        <begin position="124"/>
        <end position="144"/>
    </location>
</feature>
<name>A0A9P8T714_9ASCO</name>
<dbReference type="GeneID" id="70233720"/>
<reference evidence="2" key="1">
    <citation type="journal article" date="2021" name="Open Biol.">
        <title>Shared evolutionary footprints suggest mitochondrial oxidative damage underlies multiple complex I losses in fungi.</title>
        <authorList>
            <person name="Schikora-Tamarit M.A."/>
            <person name="Marcet-Houben M."/>
            <person name="Nosek J."/>
            <person name="Gabaldon T."/>
        </authorList>
    </citation>
    <scope>NUCLEOTIDE SEQUENCE</scope>
    <source>
        <strain evidence="2">CBS6075</strain>
    </source>
</reference>
<feature type="region of interest" description="Disordered" evidence="1">
    <location>
        <begin position="124"/>
        <end position="146"/>
    </location>
</feature>
<evidence type="ECO:0000313" key="2">
    <source>
        <dbReference type="EMBL" id="KAH3667999.1"/>
    </source>
</evidence>
<protein>
    <submittedName>
        <fullName evidence="2">Uncharacterized protein</fullName>
    </submittedName>
</protein>